<dbReference type="AlphaFoldDB" id="A0A4U6TF39"/>
<reference evidence="2" key="1">
    <citation type="submission" date="2019-03" db="EMBL/GenBank/DDBJ databases">
        <title>WGS assembly of Setaria viridis.</title>
        <authorList>
            <person name="Huang P."/>
            <person name="Jenkins J."/>
            <person name="Grimwood J."/>
            <person name="Barry K."/>
            <person name="Healey A."/>
            <person name="Mamidi S."/>
            <person name="Sreedasyam A."/>
            <person name="Shu S."/>
            <person name="Feldman M."/>
            <person name="Wu J."/>
            <person name="Yu Y."/>
            <person name="Chen C."/>
            <person name="Johnson J."/>
            <person name="Rokhsar D."/>
            <person name="Baxter I."/>
            <person name="Schmutz J."/>
            <person name="Brutnell T."/>
            <person name="Kellogg E."/>
        </authorList>
    </citation>
    <scope>NUCLEOTIDE SEQUENCE [LARGE SCALE GENOMIC DNA]</scope>
</reference>
<keyword evidence="3" id="KW-1185">Reference proteome</keyword>
<name>A0A4U6TF39_SETVI</name>
<proteinExistence type="predicted"/>
<sequence length="114" mass="12393">MDFAMPWIKLVIFPGASLILSIKGWGSTPSAGGSTRSTTSCAASDSSLMVVIALTRPTSPSWRILDSFSKSRSTFSSRALSSSSSFDCRQYAFFQSVIVFFSKVSWLFNSAPKQ</sequence>
<dbReference type="Gramene" id="TKW00850">
    <property type="protein sequence ID" value="TKW00850"/>
    <property type="gene ID" value="SEVIR_8G139533v2"/>
</dbReference>
<evidence type="ECO:0000256" key="1">
    <source>
        <dbReference type="SAM" id="SignalP"/>
    </source>
</evidence>
<dbReference type="EMBL" id="CM016559">
    <property type="protein sequence ID" value="TKW00850.1"/>
    <property type="molecule type" value="Genomic_DNA"/>
</dbReference>
<feature type="signal peptide" evidence="1">
    <location>
        <begin position="1"/>
        <end position="26"/>
    </location>
</feature>
<organism evidence="2 3">
    <name type="scientific">Setaria viridis</name>
    <name type="common">Green bristlegrass</name>
    <name type="synonym">Setaria italica subsp. viridis</name>
    <dbReference type="NCBI Taxonomy" id="4556"/>
    <lineage>
        <taxon>Eukaryota</taxon>
        <taxon>Viridiplantae</taxon>
        <taxon>Streptophyta</taxon>
        <taxon>Embryophyta</taxon>
        <taxon>Tracheophyta</taxon>
        <taxon>Spermatophyta</taxon>
        <taxon>Magnoliopsida</taxon>
        <taxon>Liliopsida</taxon>
        <taxon>Poales</taxon>
        <taxon>Poaceae</taxon>
        <taxon>PACMAD clade</taxon>
        <taxon>Panicoideae</taxon>
        <taxon>Panicodae</taxon>
        <taxon>Paniceae</taxon>
        <taxon>Cenchrinae</taxon>
        <taxon>Setaria</taxon>
    </lineage>
</organism>
<evidence type="ECO:0000313" key="3">
    <source>
        <dbReference type="Proteomes" id="UP000298652"/>
    </source>
</evidence>
<evidence type="ECO:0008006" key="4">
    <source>
        <dbReference type="Google" id="ProtNLM"/>
    </source>
</evidence>
<accession>A0A4U6TF39</accession>
<protein>
    <recommendedName>
        <fullName evidence="4">Secreted protein</fullName>
    </recommendedName>
</protein>
<keyword evidence="1" id="KW-0732">Signal</keyword>
<gene>
    <name evidence="2" type="ORF">SEVIR_8G139533v2</name>
</gene>
<feature type="chain" id="PRO_5020455351" description="Secreted protein" evidence="1">
    <location>
        <begin position="27"/>
        <end position="114"/>
    </location>
</feature>
<evidence type="ECO:0000313" key="2">
    <source>
        <dbReference type="EMBL" id="TKW00850.1"/>
    </source>
</evidence>
<dbReference type="Proteomes" id="UP000298652">
    <property type="component" value="Chromosome 8"/>
</dbReference>